<evidence type="ECO:0000259" key="2">
    <source>
        <dbReference type="PROSITE" id="PS51915"/>
    </source>
</evidence>
<evidence type="ECO:0000256" key="1">
    <source>
        <dbReference type="PROSITE-ProRule" id="PRU01263"/>
    </source>
</evidence>
<keyword evidence="1" id="KW-0862">Zinc</keyword>
<dbReference type="EMBL" id="VTPC01090204">
    <property type="protein sequence ID" value="KAF2884286.1"/>
    <property type="molecule type" value="Genomic_DNA"/>
</dbReference>
<feature type="binding site" evidence="1">
    <location>
        <position position="74"/>
    </location>
    <ligand>
        <name>Zn(2+)</name>
        <dbReference type="ChEBI" id="CHEBI:29105"/>
    </ligand>
</feature>
<dbReference type="Proteomes" id="UP000801492">
    <property type="component" value="Unassembled WGS sequence"/>
</dbReference>
<reference evidence="3" key="1">
    <citation type="submission" date="2019-08" db="EMBL/GenBank/DDBJ databases">
        <title>The genome of the North American firefly Photinus pyralis.</title>
        <authorList>
            <consortium name="Photinus pyralis genome working group"/>
            <person name="Fallon T.R."/>
            <person name="Sander Lower S.E."/>
            <person name="Weng J.-K."/>
        </authorList>
    </citation>
    <scope>NUCLEOTIDE SEQUENCE</scope>
    <source>
        <strain evidence="3">TRF0915ILg1</strain>
        <tissue evidence="3">Whole body</tissue>
    </source>
</reference>
<dbReference type="SMART" id="SM00868">
    <property type="entry name" value="zf-AD"/>
    <property type="match status" value="1"/>
</dbReference>
<evidence type="ECO:0000313" key="3">
    <source>
        <dbReference type="EMBL" id="KAF2884286.1"/>
    </source>
</evidence>
<gene>
    <name evidence="3" type="ORF">ILUMI_21878</name>
</gene>
<comment type="caution">
    <text evidence="3">The sequence shown here is derived from an EMBL/GenBank/DDBJ whole genome shotgun (WGS) entry which is preliminary data.</text>
</comment>
<dbReference type="AlphaFoldDB" id="A0A8K0CEV2"/>
<feature type="binding site" evidence="1">
    <location>
        <position position="71"/>
    </location>
    <ligand>
        <name>Zn(2+)</name>
        <dbReference type="ChEBI" id="CHEBI:29105"/>
    </ligand>
</feature>
<evidence type="ECO:0000313" key="4">
    <source>
        <dbReference type="Proteomes" id="UP000801492"/>
    </source>
</evidence>
<dbReference type="PROSITE" id="PS51915">
    <property type="entry name" value="ZAD"/>
    <property type="match status" value="1"/>
</dbReference>
<dbReference type="GO" id="GO:0005634">
    <property type="term" value="C:nucleus"/>
    <property type="evidence" value="ECO:0007669"/>
    <property type="project" value="InterPro"/>
</dbReference>
<dbReference type="SUPFAM" id="SSF57716">
    <property type="entry name" value="Glucocorticoid receptor-like (DNA-binding domain)"/>
    <property type="match status" value="1"/>
</dbReference>
<dbReference type="Pfam" id="PF07776">
    <property type="entry name" value="zf-AD"/>
    <property type="match status" value="1"/>
</dbReference>
<keyword evidence="4" id="KW-1185">Reference proteome</keyword>
<name>A0A8K0CEV2_IGNLU</name>
<accession>A0A8K0CEV2</accession>
<sequence>MMNTKITSYIKDLSSIENLCRVCLTESKTMYKLDSQIEEQLEENISNIYHVLYRVTCREIISDDRYPSNICPMCLGLLNISYKFKLQFEESHKTLTEYFGEYSTKKQEQESVFLYRA</sequence>
<feature type="binding site" evidence="1">
    <location>
        <position position="20"/>
    </location>
    <ligand>
        <name>Zn(2+)</name>
        <dbReference type="ChEBI" id="CHEBI:29105"/>
    </ligand>
</feature>
<dbReference type="Gene3D" id="3.40.1800.20">
    <property type="match status" value="1"/>
</dbReference>
<feature type="domain" description="ZAD" evidence="2">
    <location>
        <begin position="18"/>
        <end position="98"/>
    </location>
</feature>
<dbReference type="OrthoDB" id="8113227at2759"/>
<dbReference type="GO" id="GO:0008270">
    <property type="term" value="F:zinc ion binding"/>
    <property type="evidence" value="ECO:0007669"/>
    <property type="project" value="UniProtKB-UniRule"/>
</dbReference>
<keyword evidence="1" id="KW-0863">Zinc-finger</keyword>
<protein>
    <recommendedName>
        <fullName evidence="2">ZAD domain-containing protein</fullName>
    </recommendedName>
</protein>
<keyword evidence="1" id="KW-0479">Metal-binding</keyword>
<proteinExistence type="predicted"/>
<organism evidence="3 4">
    <name type="scientific">Ignelater luminosus</name>
    <name type="common">Cucubano</name>
    <name type="synonym">Pyrophorus luminosus</name>
    <dbReference type="NCBI Taxonomy" id="2038154"/>
    <lineage>
        <taxon>Eukaryota</taxon>
        <taxon>Metazoa</taxon>
        <taxon>Ecdysozoa</taxon>
        <taxon>Arthropoda</taxon>
        <taxon>Hexapoda</taxon>
        <taxon>Insecta</taxon>
        <taxon>Pterygota</taxon>
        <taxon>Neoptera</taxon>
        <taxon>Endopterygota</taxon>
        <taxon>Coleoptera</taxon>
        <taxon>Polyphaga</taxon>
        <taxon>Elateriformia</taxon>
        <taxon>Elateroidea</taxon>
        <taxon>Elateridae</taxon>
        <taxon>Agrypninae</taxon>
        <taxon>Pyrophorini</taxon>
        <taxon>Ignelater</taxon>
    </lineage>
</organism>
<dbReference type="InterPro" id="IPR012934">
    <property type="entry name" value="Znf_AD"/>
</dbReference>
<feature type="binding site" evidence="1">
    <location>
        <position position="23"/>
    </location>
    <ligand>
        <name>Zn(2+)</name>
        <dbReference type="ChEBI" id="CHEBI:29105"/>
    </ligand>
</feature>